<name>A0A0A0DKC9_9STRE</name>
<keyword evidence="1" id="KW-1133">Transmembrane helix</keyword>
<accession>A0A0A0DKC9</accession>
<feature type="transmembrane region" description="Helical" evidence="1">
    <location>
        <begin position="7"/>
        <end position="27"/>
    </location>
</feature>
<gene>
    <name evidence="2" type="ORF">SSIN_0837</name>
</gene>
<dbReference type="AlphaFoldDB" id="A0A0A0DKC9"/>
<feature type="transmembrane region" description="Helical" evidence="1">
    <location>
        <begin position="33"/>
        <end position="52"/>
    </location>
</feature>
<keyword evidence="1" id="KW-0472">Membrane</keyword>
<evidence type="ECO:0000256" key="1">
    <source>
        <dbReference type="SAM" id="Phobius"/>
    </source>
</evidence>
<dbReference type="Proteomes" id="UP000030019">
    <property type="component" value="Unassembled WGS sequence"/>
</dbReference>
<evidence type="ECO:0000313" key="2">
    <source>
        <dbReference type="EMBL" id="KGM37392.1"/>
    </source>
</evidence>
<keyword evidence="3" id="KW-1185">Reference proteome</keyword>
<dbReference type="RefSeq" id="WP_037616105.1">
    <property type="nucleotide sequence ID" value="NZ_JASKOR010000017.1"/>
</dbReference>
<sequence>MKKCLSILFIGFSIALWYFQMTTGLLLEFLPRQFYLGIWGLILAIFVIWPFIDDFIKEANHEID</sequence>
<dbReference type="EMBL" id="JPEN01000055">
    <property type="protein sequence ID" value="KGM37392.1"/>
    <property type="molecule type" value="Genomic_DNA"/>
</dbReference>
<dbReference type="PATRIC" id="fig|176090.4.peg.830"/>
<reference evidence="2 3" key="1">
    <citation type="submission" date="2014-06" db="EMBL/GenBank/DDBJ databases">
        <authorList>
            <person name="Teng J.L."/>
            <person name="Huang Y."/>
            <person name="Tse H."/>
            <person name="Lau S.K."/>
            <person name="Woo P.C."/>
        </authorList>
    </citation>
    <scope>NUCLEOTIDE SEQUENCE [LARGE SCALE GENOMIC DNA]</scope>
    <source>
        <strain evidence="2 3">HKU4</strain>
    </source>
</reference>
<dbReference type="STRING" id="176090.SSIN_0837"/>
<proteinExistence type="predicted"/>
<protein>
    <submittedName>
        <fullName evidence="2">Uncharacterized protein</fullName>
    </submittedName>
</protein>
<evidence type="ECO:0000313" key="3">
    <source>
        <dbReference type="Proteomes" id="UP000030019"/>
    </source>
</evidence>
<keyword evidence="1" id="KW-0812">Transmembrane</keyword>
<comment type="caution">
    <text evidence="2">The sequence shown here is derived from an EMBL/GenBank/DDBJ whole genome shotgun (WGS) entry which is preliminary data.</text>
</comment>
<organism evidence="2 3">
    <name type="scientific">Streptococcus sinensis</name>
    <dbReference type="NCBI Taxonomy" id="176090"/>
    <lineage>
        <taxon>Bacteria</taxon>
        <taxon>Bacillati</taxon>
        <taxon>Bacillota</taxon>
        <taxon>Bacilli</taxon>
        <taxon>Lactobacillales</taxon>
        <taxon>Streptococcaceae</taxon>
        <taxon>Streptococcus</taxon>
    </lineage>
</organism>